<dbReference type="SUPFAM" id="SSF53098">
    <property type="entry name" value="Ribonuclease H-like"/>
    <property type="match status" value="1"/>
</dbReference>
<dbReference type="Gene3D" id="3.30.420.10">
    <property type="entry name" value="Ribonuclease H-like superfamily/Ribonuclease H"/>
    <property type="match status" value="1"/>
</dbReference>
<dbReference type="PROSITE" id="PS50994">
    <property type="entry name" value="INTEGRASE"/>
    <property type="match status" value="1"/>
</dbReference>
<dbReference type="InterPro" id="IPR012337">
    <property type="entry name" value="RNaseH-like_sf"/>
</dbReference>
<evidence type="ECO:0000313" key="4">
    <source>
        <dbReference type="Proteomes" id="UP000289886"/>
    </source>
</evidence>
<dbReference type="InterPro" id="IPR036397">
    <property type="entry name" value="RNaseH_sf"/>
</dbReference>
<gene>
    <name evidence="3" type="ORF">EOD39_8766</name>
</gene>
<organism evidence="3 4">
    <name type="scientific">Acipenser ruthenus</name>
    <name type="common">Sterlet sturgeon</name>
    <dbReference type="NCBI Taxonomy" id="7906"/>
    <lineage>
        <taxon>Eukaryota</taxon>
        <taxon>Metazoa</taxon>
        <taxon>Chordata</taxon>
        <taxon>Craniata</taxon>
        <taxon>Vertebrata</taxon>
        <taxon>Euteleostomi</taxon>
        <taxon>Actinopterygii</taxon>
        <taxon>Chondrostei</taxon>
        <taxon>Acipenseriformes</taxon>
        <taxon>Acipenseridae</taxon>
        <taxon>Acipenser</taxon>
    </lineage>
</organism>
<feature type="compositionally biased region" description="Low complexity" evidence="1">
    <location>
        <begin position="59"/>
        <end position="69"/>
    </location>
</feature>
<name>A0A444U2S5_ACIRT</name>
<evidence type="ECO:0000259" key="2">
    <source>
        <dbReference type="PROSITE" id="PS50994"/>
    </source>
</evidence>
<keyword evidence="4" id="KW-1185">Reference proteome</keyword>
<feature type="region of interest" description="Disordered" evidence="1">
    <location>
        <begin position="1"/>
        <end position="155"/>
    </location>
</feature>
<dbReference type="GO" id="GO:0003676">
    <property type="term" value="F:nucleic acid binding"/>
    <property type="evidence" value="ECO:0007669"/>
    <property type="project" value="InterPro"/>
</dbReference>
<protein>
    <recommendedName>
        <fullName evidence="2">Integrase catalytic domain-containing protein</fullName>
    </recommendedName>
</protein>
<proteinExistence type="predicted"/>
<dbReference type="InterPro" id="IPR001584">
    <property type="entry name" value="Integrase_cat-core"/>
</dbReference>
<evidence type="ECO:0000313" key="3">
    <source>
        <dbReference type="EMBL" id="RXM29474.1"/>
    </source>
</evidence>
<comment type="caution">
    <text evidence="3">The sequence shown here is derived from an EMBL/GenBank/DDBJ whole genome shotgun (WGS) entry which is preliminary data.</text>
</comment>
<dbReference type="EMBL" id="SCEB01215447">
    <property type="protein sequence ID" value="RXM29474.1"/>
    <property type="molecule type" value="Genomic_DNA"/>
</dbReference>
<feature type="domain" description="Integrase catalytic" evidence="2">
    <location>
        <begin position="212"/>
        <end position="267"/>
    </location>
</feature>
<evidence type="ECO:0000256" key="1">
    <source>
        <dbReference type="SAM" id="MobiDB-lite"/>
    </source>
</evidence>
<dbReference type="Proteomes" id="UP000289886">
    <property type="component" value="Unassembled WGS sequence"/>
</dbReference>
<sequence>MRPAEEGKKAPASLPLTSGEGKGEKAPEATGPYAPPESARGEKAAEWTTVARRKKKAAARSTGAAKQGATKPRAPPSSGSDTGPETCVAEEGAVETAPEAEAVSAEKELPLAPVSGEEADSAPEAGVGSADNAEPMQTTPAEGPEGGEEPPNQKKSCLRLPSLAATGVPALVLPRRGIRKHPLRQTWALRSPRLQWSPERRREGKNQRGQKKALDDIFNRMGALEYAVLSDRGREFCNHTVNEMLGRYGVRHKVTAIYHPQTNGLDE</sequence>
<accession>A0A444U2S5</accession>
<reference evidence="3 4" key="1">
    <citation type="submission" date="2019-01" db="EMBL/GenBank/DDBJ databases">
        <title>Draft Genome and Complete Hox-Cluster Characterization of the Sterlet Sturgeon (Acipenser ruthenus).</title>
        <authorList>
            <person name="Wei Q."/>
        </authorList>
    </citation>
    <scope>NUCLEOTIDE SEQUENCE [LARGE SCALE GENOMIC DNA]</scope>
    <source>
        <strain evidence="3">WHYD16114868_AA</strain>
        <tissue evidence="3">Blood</tissue>
    </source>
</reference>
<dbReference type="AlphaFoldDB" id="A0A444U2S5"/>
<dbReference type="GO" id="GO:0015074">
    <property type="term" value="P:DNA integration"/>
    <property type="evidence" value="ECO:0007669"/>
    <property type="project" value="InterPro"/>
</dbReference>